<keyword evidence="17" id="KW-1185">Reference proteome</keyword>
<dbReference type="Pfam" id="PF07731">
    <property type="entry name" value="Cu-oxidase_2"/>
    <property type="match status" value="1"/>
</dbReference>
<evidence type="ECO:0000259" key="15">
    <source>
        <dbReference type="Pfam" id="PF07732"/>
    </source>
</evidence>
<reference evidence="16" key="1">
    <citation type="submission" date="2021-12" db="EMBL/GenBank/DDBJ databases">
        <title>Alicyclobacillaceae gen. nov., sp. nov., isolated from chalcocite enrichment system.</title>
        <authorList>
            <person name="Jiang Z."/>
        </authorList>
    </citation>
    <scope>NUCLEOTIDE SEQUENCE</scope>
    <source>
        <strain evidence="16">MYW30-H2</strain>
    </source>
</reference>
<dbReference type="PRINTS" id="PR00695">
    <property type="entry name" value="CUNO2RDTASE"/>
</dbReference>
<evidence type="ECO:0000256" key="13">
    <source>
        <dbReference type="SAM" id="SignalP"/>
    </source>
</evidence>
<dbReference type="EC" id="1.7.2.1" evidence="5"/>
<dbReference type="EMBL" id="CP089291">
    <property type="protein sequence ID" value="UOF92056.1"/>
    <property type="molecule type" value="Genomic_DNA"/>
</dbReference>
<dbReference type="InterPro" id="IPR008972">
    <property type="entry name" value="Cupredoxin"/>
</dbReference>
<dbReference type="InterPro" id="IPR001287">
    <property type="entry name" value="NO2-reductase_Cu"/>
</dbReference>
<comment type="subunit">
    <text evidence="4">Homotrimer.</text>
</comment>
<evidence type="ECO:0000256" key="9">
    <source>
        <dbReference type="ARBA" id="ARBA00023002"/>
    </source>
</evidence>
<dbReference type="Pfam" id="PF07732">
    <property type="entry name" value="Cu-oxidase_3"/>
    <property type="match status" value="1"/>
</dbReference>
<keyword evidence="7" id="KW-0479">Metal-binding</keyword>
<keyword evidence="8" id="KW-0677">Repeat</keyword>
<comment type="cofactor">
    <cofactor evidence="2">
        <name>Cu(2+)</name>
        <dbReference type="ChEBI" id="CHEBI:29036"/>
    </cofactor>
</comment>
<feature type="chain" id="PRO_5046292321" description="Copper-containing nitrite reductase" evidence="13">
    <location>
        <begin position="19"/>
        <end position="330"/>
    </location>
</feature>
<dbReference type="SUPFAM" id="SSF49503">
    <property type="entry name" value="Cupredoxins"/>
    <property type="match status" value="2"/>
</dbReference>
<gene>
    <name evidence="16" type="ORF">LSG31_07445</name>
</gene>
<comment type="catalytic activity">
    <reaction evidence="11">
        <text>nitric oxide + Fe(III)-[cytochrome c] + H2O = Fe(II)-[cytochrome c] + nitrite + 2 H(+)</text>
        <dbReference type="Rhea" id="RHEA:15233"/>
        <dbReference type="Rhea" id="RHEA-COMP:10350"/>
        <dbReference type="Rhea" id="RHEA-COMP:14399"/>
        <dbReference type="ChEBI" id="CHEBI:15377"/>
        <dbReference type="ChEBI" id="CHEBI:15378"/>
        <dbReference type="ChEBI" id="CHEBI:16301"/>
        <dbReference type="ChEBI" id="CHEBI:16480"/>
        <dbReference type="ChEBI" id="CHEBI:29033"/>
        <dbReference type="ChEBI" id="CHEBI:29034"/>
        <dbReference type="EC" id="1.7.2.1"/>
    </reaction>
</comment>
<feature type="region of interest" description="Disordered" evidence="12">
    <location>
        <begin position="25"/>
        <end position="52"/>
    </location>
</feature>
<evidence type="ECO:0000256" key="5">
    <source>
        <dbReference type="ARBA" id="ARBA00011882"/>
    </source>
</evidence>
<proteinExistence type="inferred from homology"/>
<evidence type="ECO:0000256" key="12">
    <source>
        <dbReference type="SAM" id="MobiDB-lite"/>
    </source>
</evidence>
<dbReference type="Gene3D" id="2.60.40.420">
    <property type="entry name" value="Cupredoxins - blue copper proteins"/>
    <property type="match status" value="2"/>
</dbReference>
<comment type="similarity">
    <text evidence="3">Belongs to the multicopper oxidase family.</text>
</comment>
<evidence type="ECO:0000313" key="17">
    <source>
        <dbReference type="Proteomes" id="UP000830167"/>
    </source>
</evidence>
<dbReference type="InterPro" id="IPR045087">
    <property type="entry name" value="Cu-oxidase_fam"/>
</dbReference>
<evidence type="ECO:0000256" key="1">
    <source>
        <dbReference type="ARBA" id="ARBA00001960"/>
    </source>
</evidence>
<feature type="signal peptide" evidence="13">
    <location>
        <begin position="1"/>
        <end position="18"/>
    </location>
</feature>
<keyword evidence="13" id="KW-0732">Signal</keyword>
<feature type="domain" description="Plastocyanin-like" evidence="14">
    <location>
        <begin position="210"/>
        <end position="302"/>
    </location>
</feature>
<evidence type="ECO:0000256" key="10">
    <source>
        <dbReference type="ARBA" id="ARBA00023008"/>
    </source>
</evidence>
<evidence type="ECO:0000256" key="7">
    <source>
        <dbReference type="ARBA" id="ARBA00022723"/>
    </source>
</evidence>
<dbReference type="PROSITE" id="PS51257">
    <property type="entry name" value="PROKAR_LIPOPROTEIN"/>
    <property type="match status" value="1"/>
</dbReference>
<dbReference type="CDD" id="cd11020">
    <property type="entry name" value="CuRO_1_CuNIR"/>
    <property type="match status" value="1"/>
</dbReference>
<protein>
    <recommendedName>
        <fullName evidence="6">Copper-containing nitrite reductase</fullName>
        <ecNumber evidence="5">1.7.2.1</ecNumber>
    </recommendedName>
</protein>
<dbReference type="InterPro" id="IPR011707">
    <property type="entry name" value="Cu-oxidase-like_N"/>
</dbReference>
<dbReference type="PANTHER" id="PTHR11709">
    <property type="entry name" value="MULTI-COPPER OXIDASE"/>
    <property type="match status" value="1"/>
</dbReference>
<evidence type="ECO:0000313" key="16">
    <source>
        <dbReference type="EMBL" id="UOF92056.1"/>
    </source>
</evidence>
<evidence type="ECO:0000259" key="14">
    <source>
        <dbReference type="Pfam" id="PF07731"/>
    </source>
</evidence>
<comment type="cofactor">
    <cofactor evidence="1">
        <name>Cu(+)</name>
        <dbReference type="ChEBI" id="CHEBI:49552"/>
    </cofactor>
</comment>
<dbReference type="InterPro" id="IPR011706">
    <property type="entry name" value="Cu-oxidase_C"/>
</dbReference>
<accession>A0ABY4CR38</accession>
<keyword evidence="10" id="KW-0186">Copper</keyword>
<dbReference type="CDD" id="cd04208">
    <property type="entry name" value="CuRO_2_CuNIR"/>
    <property type="match status" value="1"/>
</dbReference>
<evidence type="ECO:0000256" key="6">
    <source>
        <dbReference type="ARBA" id="ARBA00017290"/>
    </source>
</evidence>
<evidence type="ECO:0000256" key="8">
    <source>
        <dbReference type="ARBA" id="ARBA00022737"/>
    </source>
</evidence>
<evidence type="ECO:0000256" key="11">
    <source>
        <dbReference type="ARBA" id="ARBA00049340"/>
    </source>
</evidence>
<organism evidence="16 17">
    <name type="scientific">Fodinisporobacter ferrooxydans</name>
    <dbReference type="NCBI Taxonomy" id="2901836"/>
    <lineage>
        <taxon>Bacteria</taxon>
        <taxon>Bacillati</taxon>
        <taxon>Bacillota</taxon>
        <taxon>Bacilli</taxon>
        <taxon>Bacillales</taxon>
        <taxon>Alicyclobacillaceae</taxon>
        <taxon>Fodinisporobacter</taxon>
    </lineage>
</organism>
<keyword evidence="9" id="KW-0560">Oxidoreductase</keyword>
<evidence type="ECO:0000256" key="4">
    <source>
        <dbReference type="ARBA" id="ARBA00011233"/>
    </source>
</evidence>
<sequence>MKKSNIFFSVLMAGSLLAGCGIQSAPPDKSAPAPTAQTAKDTKNPQQAVNQPPTPVVVKRIGAHDVQIEMTAQETDVEIAPGVKYHSWNFNGTVPGPVIKVKQGDTIHFKLKNMDPKIPHSMDFHAVTAAPNKDFANVAPNKEGEFTYTAENPGVFMYHCGTAPVLMHIANGMYGTILVQPKDGYPTDKRINKEFVITESEVYKQNDFNDMKNGSPSYVLFNGKTTEANKPLYAKVGDWVRIYFNNVGPNDVSSFHVVGTQFDTVYVDGNPQNVLHGLQSYAVPASGGLVVEFQVKKEGIYPIVDHEFSKATKGAIMKLVVTKDGNPPQQ</sequence>
<feature type="compositionally biased region" description="Polar residues" evidence="12">
    <location>
        <begin position="35"/>
        <end position="51"/>
    </location>
</feature>
<dbReference type="Proteomes" id="UP000830167">
    <property type="component" value="Chromosome"/>
</dbReference>
<evidence type="ECO:0000256" key="2">
    <source>
        <dbReference type="ARBA" id="ARBA00001973"/>
    </source>
</evidence>
<evidence type="ECO:0000256" key="3">
    <source>
        <dbReference type="ARBA" id="ARBA00010609"/>
    </source>
</evidence>
<dbReference type="PANTHER" id="PTHR11709:SF394">
    <property type="entry name" value="FI03373P-RELATED"/>
    <property type="match status" value="1"/>
</dbReference>
<name>A0ABY4CR38_9BACL</name>
<feature type="domain" description="Plastocyanin-like" evidence="15">
    <location>
        <begin position="72"/>
        <end position="182"/>
    </location>
</feature>